<accession>A0A0F9D2J0</accession>
<sequence>MGYKQVFVCDACGREAPKPTNWWSLKQGTALSLVFCTSECLGKYAERKGAD</sequence>
<proteinExistence type="predicted"/>
<dbReference type="EMBL" id="LAZR01043765">
    <property type="protein sequence ID" value="KKL06298.1"/>
    <property type="molecule type" value="Genomic_DNA"/>
</dbReference>
<evidence type="ECO:0000313" key="1">
    <source>
        <dbReference type="EMBL" id="KKL06298.1"/>
    </source>
</evidence>
<name>A0A0F9D2J0_9ZZZZ</name>
<protein>
    <submittedName>
        <fullName evidence="1">Uncharacterized protein</fullName>
    </submittedName>
</protein>
<dbReference type="AlphaFoldDB" id="A0A0F9D2J0"/>
<gene>
    <name evidence="1" type="ORF">LCGC14_2597420</name>
</gene>
<reference evidence="1" key="1">
    <citation type="journal article" date="2015" name="Nature">
        <title>Complex archaea that bridge the gap between prokaryotes and eukaryotes.</title>
        <authorList>
            <person name="Spang A."/>
            <person name="Saw J.H."/>
            <person name="Jorgensen S.L."/>
            <person name="Zaremba-Niedzwiedzka K."/>
            <person name="Martijn J."/>
            <person name="Lind A.E."/>
            <person name="van Eijk R."/>
            <person name="Schleper C."/>
            <person name="Guy L."/>
            <person name="Ettema T.J."/>
        </authorList>
    </citation>
    <scope>NUCLEOTIDE SEQUENCE</scope>
</reference>
<organism evidence="1">
    <name type="scientific">marine sediment metagenome</name>
    <dbReference type="NCBI Taxonomy" id="412755"/>
    <lineage>
        <taxon>unclassified sequences</taxon>
        <taxon>metagenomes</taxon>
        <taxon>ecological metagenomes</taxon>
    </lineage>
</organism>
<comment type="caution">
    <text evidence="1">The sequence shown here is derived from an EMBL/GenBank/DDBJ whole genome shotgun (WGS) entry which is preliminary data.</text>
</comment>